<gene>
    <name evidence="1" type="ORF">IP91_04655</name>
</gene>
<name>A0A562QZ13_9BURK</name>
<evidence type="ECO:0000313" key="2">
    <source>
        <dbReference type="Proteomes" id="UP000318431"/>
    </source>
</evidence>
<sequence length="60" mass="6773">MSDNLANRGPQDRSRINVHESWELRYWTKELGLTEDQLRDAVKAAGPAVSAVRKHLGKEA</sequence>
<dbReference type="EMBL" id="VLLB01000011">
    <property type="protein sequence ID" value="TWI61574.1"/>
    <property type="molecule type" value="Genomic_DNA"/>
</dbReference>
<dbReference type="InterPro" id="IPR022037">
    <property type="entry name" value="DUF3606"/>
</dbReference>
<dbReference type="RefSeq" id="WP_145652495.1">
    <property type="nucleotide sequence ID" value="NZ_VLLB01000011.1"/>
</dbReference>
<dbReference type="Proteomes" id="UP000318431">
    <property type="component" value="Unassembled WGS sequence"/>
</dbReference>
<proteinExistence type="predicted"/>
<protein>
    <submittedName>
        <fullName evidence="1">Uncharacterized protein DUF3606</fullName>
    </submittedName>
</protein>
<accession>A0A562QZ13</accession>
<dbReference type="AlphaFoldDB" id="A0A562QZ13"/>
<dbReference type="OrthoDB" id="7030114at2"/>
<evidence type="ECO:0000313" key="1">
    <source>
        <dbReference type="EMBL" id="TWI61574.1"/>
    </source>
</evidence>
<dbReference type="Pfam" id="PF12244">
    <property type="entry name" value="DUF3606"/>
    <property type="match status" value="1"/>
</dbReference>
<keyword evidence="2" id="KW-1185">Reference proteome</keyword>
<organism evidence="1 2">
    <name type="scientific">Pseudoduganella lurida</name>
    <dbReference type="NCBI Taxonomy" id="1036180"/>
    <lineage>
        <taxon>Bacteria</taxon>
        <taxon>Pseudomonadati</taxon>
        <taxon>Pseudomonadota</taxon>
        <taxon>Betaproteobacteria</taxon>
        <taxon>Burkholderiales</taxon>
        <taxon>Oxalobacteraceae</taxon>
        <taxon>Telluria group</taxon>
        <taxon>Pseudoduganella</taxon>
    </lineage>
</organism>
<comment type="caution">
    <text evidence="1">The sequence shown here is derived from an EMBL/GenBank/DDBJ whole genome shotgun (WGS) entry which is preliminary data.</text>
</comment>
<reference evidence="1 2" key="1">
    <citation type="journal article" date="2015" name="Stand. Genomic Sci.">
        <title>Genomic Encyclopedia of Bacterial and Archaeal Type Strains, Phase III: the genomes of soil and plant-associated and newly described type strains.</title>
        <authorList>
            <person name="Whitman W.B."/>
            <person name="Woyke T."/>
            <person name="Klenk H.P."/>
            <person name="Zhou Y."/>
            <person name="Lilburn T.G."/>
            <person name="Beck B.J."/>
            <person name="De Vos P."/>
            <person name="Vandamme P."/>
            <person name="Eisen J.A."/>
            <person name="Garrity G."/>
            <person name="Hugenholtz P."/>
            <person name="Kyrpides N.C."/>
        </authorList>
    </citation>
    <scope>NUCLEOTIDE SEQUENCE [LARGE SCALE GENOMIC DNA]</scope>
    <source>
        <strain evidence="1 2">CGMCC 1.10822</strain>
    </source>
</reference>